<dbReference type="RefSeq" id="WP_136777068.1">
    <property type="nucleotide sequence ID" value="NZ_SUPK01000003.1"/>
</dbReference>
<evidence type="ECO:0000256" key="7">
    <source>
        <dbReference type="ARBA" id="ARBA00023163"/>
    </source>
</evidence>
<evidence type="ECO:0000256" key="3">
    <source>
        <dbReference type="ARBA" id="ARBA00022553"/>
    </source>
</evidence>
<keyword evidence="12" id="KW-1185">Reference proteome</keyword>
<gene>
    <name evidence="11" type="ORF">E5161_07285</name>
</gene>
<evidence type="ECO:0000256" key="8">
    <source>
        <dbReference type="PROSITE-ProRule" id="PRU00169"/>
    </source>
</evidence>
<evidence type="ECO:0000256" key="4">
    <source>
        <dbReference type="ARBA" id="ARBA00023012"/>
    </source>
</evidence>
<dbReference type="CDD" id="cd17536">
    <property type="entry name" value="REC_YesN-like"/>
    <property type="match status" value="1"/>
</dbReference>
<dbReference type="SMART" id="SM00342">
    <property type="entry name" value="HTH_ARAC"/>
    <property type="match status" value="1"/>
</dbReference>
<dbReference type="Pfam" id="PF00072">
    <property type="entry name" value="Response_reg"/>
    <property type="match status" value="1"/>
</dbReference>
<dbReference type="InterPro" id="IPR011006">
    <property type="entry name" value="CheY-like_superfamily"/>
</dbReference>
<keyword evidence="7" id="KW-0804">Transcription</keyword>
<sequence>MKVLIVDDENFVRMNFKSFMDWEGHGYRLVGEARNGQEAIDKIVELRPDIVFLDIRMPIMDGLEVLRHLNAKSDPCKVIILSSHNEFDYVRQAMLLGAADYIHKPSLYPELVFETLNRVRSLIEEERKQSDQIEHLLRNEERSKPELKALFCKGWIEGAVRHGWEIEQKTTQLGIRLKQPNVCCFLLFIDNFETVQQRYSKPLDHLVRFSIHNILSEIFLKFEELEFFQVSGNQFAILKSYSGVRSLNDVYEQQWHLIRSVTTALKQFMNISVSFSVSALHSQLIKVPAAYEEALRASDELFFQGEAGVAFYENKFGNSTVHERIYDEQVKQFRAHVEAARWEAAEASLHTLYVTIMRNRDISKKEAHDLSVSLHYSLMEMCPEAYRSSESRGLPSVEEILGAENLGQVMQLLISELTYIRGKRQEMDISTNVKIQKVLAYIHSYYDQDLTLEKLAQHVGLNSSYLSRLFKEQTSYMLIPYINQYRVKKSLEYLSAGKLKTYEVAEKVGFKSVDNYYVAFKKVYGQPPNEYLKTRLEGPAR</sequence>
<name>A0A4V5LSN2_9BACL</name>
<accession>A0A4V5LSN2</accession>
<dbReference type="GO" id="GO:0005737">
    <property type="term" value="C:cytoplasm"/>
    <property type="evidence" value="ECO:0007669"/>
    <property type="project" value="UniProtKB-SubCell"/>
</dbReference>
<dbReference type="InterPro" id="IPR009057">
    <property type="entry name" value="Homeodomain-like_sf"/>
</dbReference>
<keyword evidence="2" id="KW-0963">Cytoplasm</keyword>
<dbReference type="GO" id="GO:0043565">
    <property type="term" value="F:sequence-specific DNA binding"/>
    <property type="evidence" value="ECO:0007669"/>
    <property type="project" value="InterPro"/>
</dbReference>
<evidence type="ECO:0000259" key="9">
    <source>
        <dbReference type="PROSITE" id="PS01124"/>
    </source>
</evidence>
<keyword evidence="4" id="KW-0902">Two-component regulatory system</keyword>
<evidence type="ECO:0000256" key="5">
    <source>
        <dbReference type="ARBA" id="ARBA00023015"/>
    </source>
</evidence>
<dbReference type="Pfam" id="PF12833">
    <property type="entry name" value="HTH_18"/>
    <property type="match status" value="1"/>
</dbReference>
<evidence type="ECO:0000256" key="1">
    <source>
        <dbReference type="ARBA" id="ARBA00004496"/>
    </source>
</evidence>
<evidence type="ECO:0000313" key="11">
    <source>
        <dbReference type="EMBL" id="TJY42649.1"/>
    </source>
</evidence>
<comment type="caution">
    <text evidence="11">The sequence shown here is derived from an EMBL/GenBank/DDBJ whole genome shotgun (WGS) entry which is preliminary data.</text>
</comment>
<keyword evidence="6" id="KW-0238">DNA-binding</keyword>
<dbReference type="GO" id="GO:0000160">
    <property type="term" value="P:phosphorelay signal transduction system"/>
    <property type="evidence" value="ECO:0007669"/>
    <property type="project" value="UniProtKB-KW"/>
</dbReference>
<dbReference type="InterPro" id="IPR018060">
    <property type="entry name" value="HTH_AraC"/>
</dbReference>
<proteinExistence type="predicted"/>
<dbReference type="PROSITE" id="PS50110">
    <property type="entry name" value="RESPONSE_REGULATORY"/>
    <property type="match status" value="1"/>
</dbReference>
<evidence type="ECO:0000313" key="12">
    <source>
        <dbReference type="Proteomes" id="UP000309673"/>
    </source>
</evidence>
<dbReference type="PANTHER" id="PTHR42713">
    <property type="entry name" value="HISTIDINE KINASE-RELATED"/>
    <property type="match status" value="1"/>
</dbReference>
<dbReference type="PANTHER" id="PTHR42713:SF3">
    <property type="entry name" value="TRANSCRIPTIONAL REGULATORY PROTEIN HPTR"/>
    <property type="match status" value="1"/>
</dbReference>
<comment type="subcellular location">
    <subcellularLocation>
        <location evidence="1">Cytoplasm</location>
    </subcellularLocation>
</comment>
<keyword evidence="5" id="KW-0805">Transcription regulation</keyword>
<dbReference type="Gene3D" id="3.40.50.2300">
    <property type="match status" value="1"/>
</dbReference>
<feature type="domain" description="Response regulatory" evidence="10">
    <location>
        <begin position="2"/>
        <end position="119"/>
    </location>
</feature>
<reference evidence="11 12" key="1">
    <citation type="submission" date="2019-04" db="EMBL/GenBank/DDBJ databases">
        <title>Cohnella sp. nov., isolated from soil.</title>
        <authorList>
            <person name="Kim W."/>
        </authorList>
    </citation>
    <scope>NUCLEOTIDE SEQUENCE [LARGE SCALE GENOMIC DNA]</scope>
    <source>
        <strain evidence="11 12">CAU 1483</strain>
    </source>
</reference>
<dbReference type="InterPro" id="IPR051552">
    <property type="entry name" value="HptR"/>
</dbReference>
<feature type="modified residue" description="4-aspartylphosphate" evidence="8">
    <location>
        <position position="54"/>
    </location>
</feature>
<dbReference type="OrthoDB" id="9794370at2"/>
<dbReference type="SUPFAM" id="SSF46689">
    <property type="entry name" value="Homeodomain-like"/>
    <property type="match status" value="2"/>
</dbReference>
<dbReference type="EMBL" id="SUPK01000003">
    <property type="protein sequence ID" value="TJY42649.1"/>
    <property type="molecule type" value="Genomic_DNA"/>
</dbReference>
<dbReference type="Gene3D" id="1.10.10.60">
    <property type="entry name" value="Homeodomain-like"/>
    <property type="match status" value="2"/>
</dbReference>
<dbReference type="AlphaFoldDB" id="A0A4V5LSN2"/>
<feature type="domain" description="HTH araC/xylS-type" evidence="9">
    <location>
        <begin position="436"/>
        <end position="534"/>
    </location>
</feature>
<evidence type="ECO:0000256" key="2">
    <source>
        <dbReference type="ARBA" id="ARBA00022490"/>
    </source>
</evidence>
<dbReference type="SUPFAM" id="SSF52172">
    <property type="entry name" value="CheY-like"/>
    <property type="match status" value="1"/>
</dbReference>
<dbReference type="InterPro" id="IPR001789">
    <property type="entry name" value="Sig_transdc_resp-reg_receiver"/>
</dbReference>
<protein>
    <submittedName>
        <fullName evidence="11">Response regulator</fullName>
    </submittedName>
</protein>
<dbReference type="SMART" id="SM00448">
    <property type="entry name" value="REC"/>
    <property type="match status" value="1"/>
</dbReference>
<evidence type="ECO:0000256" key="6">
    <source>
        <dbReference type="ARBA" id="ARBA00023125"/>
    </source>
</evidence>
<dbReference type="GO" id="GO:0003700">
    <property type="term" value="F:DNA-binding transcription factor activity"/>
    <property type="evidence" value="ECO:0007669"/>
    <property type="project" value="InterPro"/>
</dbReference>
<dbReference type="PROSITE" id="PS01124">
    <property type="entry name" value="HTH_ARAC_FAMILY_2"/>
    <property type="match status" value="1"/>
</dbReference>
<keyword evidence="3 8" id="KW-0597">Phosphoprotein</keyword>
<dbReference type="Proteomes" id="UP000309673">
    <property type="component" value="Unassembled WGS sequence"/>
</dbReference>
<organism evidence="11 12">
    <name type="scientific">Cohnella pontilimi</name>
    <dbReference type="NCBI Taxonomy" id="2564100"/>
    <lineage>
        <taxon>Bacteria</taxon>
        <taxon>Bacillati</taxon>
        <taxon>Bacillota</taxon>
        <taxon>Bacilli</taxon>
        <taxon>Bacillales</taxon>
        <taxon>Paenibacillaceae</taxon>
        <taxon>Cohnella</taxon>
    </lineage>
</organism>
<evidence type="ECO:0000259" key="10">
    <source>
        <dbReference type="PROSITE" id="PS50110"/>
    </source>
</evidence>